<dbReference type="FunCoup" id="A0A2T3A132">
    <property type="interactions" value="103"/>
</dbReference>
<accession>A0A2T3A132</accession>
<comment type="similarity">
    <text evidence="1">Belongs to the short-chain dehydrogenases/reductases (SDR) family.</text>
</comment>
<protein>
    <recommendedName>
        <fullName evidence="6">Short-chain dehydrogenase</fullName>
    </recommendedName>
</protein>
<dbReference type="InterPro" id="IPR036291">
    <property type="entry name" value="NAD(P)-bd_dom_sf"/>
</dbReference>
<keyword evidence="3" id="KW-0560">Oxidoreductase</keyword>
<dbReference type="STRING" id="2025994.A0A2T3A132"/>
<dbReference type="PANTHER" id="PTHR43008:SF8">
    <property type="entry name" value="BENZIL REDUCTASE ((S)-BENZOIN FORMING) IRC24"/>
    <property type="match status" value="1"/>
</dbReference>
<dbReference type="FunFam" id="3.40.50.720:FF:000281">
    <property type="entry name" value="Uncharacterized oxidoreductase YIR035C"/>
    <property type="match status" value="1"/>
</dbReference>
<dbReference type="Pfam" id="PF00106">
    <property type="entry name" value="adh_short"/>
    <property type="match status" value="1"/>
</dbReference>
<dbReference type="PROSITE" id="PS00061">
    <property type="entry name" value="ADH_SHORT"/>
    <property type="match status" value="1"/>
</dbReference>
<organism evidence="4 5">
    <name type="scientific">Coniella lustricola</name>
    <dbReference type="NCBI Taxonomy" id="2025994"/>
    <lineage>
        <taxon>Eukaryota</taxon>
        <taxon>Fungi</taxon>
        <taxon>Dikarya</taxon>
        <taxon>Ascomycota</taxon>
        <taxon>Pezizomycotina</taxon>
        <taxon>Sordariomycetes</taxon>
        <taxon>Sordariomycetidae</taxon>
        <taxon>Diaporthales</taxon>
        <taxon>Schizoparmaceae</taxon>
        <taxon>Coniella</taxon>
    </lineage>
</organism>
<sequence length="252" mass="27441">MAPKTIIVTGAGRGIGLAISQYLLKNSHNVVLVSRTESELEALKKEYPSQVRYLAADLTQFENATKVVDLAVGFGGKLDGLVVNHAALEPIKRIADSSIDEWKKLYDINFFSALAIAQAAIPHLRKTKGRIVMVTSGAMQKGYTAWGPYGSSKAALHSLVQHLAVEEKDIITVSGNPGRTDTSMQKLIRDQGKEHMDAEIHADFVSVFENEKLHKPEGPGYVFARLALDATPDLSGNWVSWNGPELAAYQGN</sequence>
<keyword evidence="5" id="KW-1185">Reference proteome</keyword>
<dbReference type="InterPro" id="IPR020904">
    <property type="entry name" value="Sc_DH/Rdtase_CS"/>
</dbReference>
<dbReference type="OrthoDB" id="153074at2759"/>
<gene>
    <name evidence="4" type="ORF">BD289DRAFT_484706</name>
</gene>
<dbReference type="InParanoid" id="A0A2T3A132"/>
<dbReference type="EMBL" id="KZ678517">
    <property type="protein sequence ID" value="PSR80867.1"/>
    <property type="molecule type" value="Genomic_DNA"/>
</dbReference>
<dbReference type="Proteomes" id="UP000241462">
    <property type="component" value="Unassembled WGS sequence"/>
</dbReference>
<evidence type="ECO:0008006" key="6">
    <source>
        <dbReference type="Google" id="ProtNLM"/>
    </source>
</evidence>
<dbReference type="PRINTS" id="PR00081">
    <property type="entry name" value="GDHRDH"/>
</dbReference>
<reference evidence="4 5" key="1">
    <citation type="journal article" date="2018" name="Mycol. Prog.">
        <title>Coniella lustricola, a new species from submerged detritus.</title>
        <authorList>
            <person name="Raudabaugh D.B."/>
            <person name="Iturriaga T."/>
            <person name="Carver A."/>
            <person name="Mondo S."/>
            <person name="Pangilinan J."/>
            <person name="Lipzen A."/>
            <person name="He G."/>
            <person name="Amirebrahimi M."/>
            <person name="Grigoriev I.V."/>
            <person name="Miller A.N."/>
        </authorList>
    </citation>
    <scope>NUCLEOTIDE SEQUENCE [LARGE SCALE GENOMIC DNA]</scope>
    <source>
        <strain evidence="4 5">B22-T-1</strain>
    </source>
</reference>
<evidence type="ECO:0000313" key="5">
    <source>
        <dbReference type="Proteomes" id="UP000241462"/>
    </source>
</evidence>
<evidence type="ECO:0000256" key="3">
    <source>
        <dbReference type="ARBA" id="ARBA00023002"/>
    </source>
</evidence>
<dbReference type="PANTHER" id="PTHR43008">
    <property type="entry name" value="BENZIL REDUCTASE"/>
    <property type="match status" value="1"/>
</dbReference>
<evidence type="ECO:0000256" key="1">
    <source>
        <dbReference type="ARBA" id="ARBA00006484"/>
    </source>
</evidence>
<dbReference type="GO" id="GO:0050664">
    <property type="term" value="F:oxidoreductase activity, acting on NAD(P)H, oxygen as acceptor"/>
    <property type="evidence" value="ECO:0007669"/>
    <property type="project" value="TreeGrafter"/>
</dbReference>
<evidence type="ECO:0000256" key="2">
    <source>
        <dbReference type="ARBA" id="ARBA00022857"/>
    </source>
</evidence>
<dbReference type="Gene3D" id="3.40.50.720">
    <property type="entry name" value="NAD(P)-binding Rossmann-like Domain"/>
    <property type="match status" value="1"/>
</dbReference>
<evidence type="ECO:0000313" key="4">
    <source>
        <dbReference type="EMBL" id="PSR80867.1"/>
    </source>
</evidence>
<name>A0A2T3A132_9PEZI</name>
<proteinExistence type="inferred from homology"/>
<dbReference type="AlphaFoldDB" id="A0A2T3A132"/>
<dbReference type="InterPro" id="IPR002347">
    <property type="entry name" value="SDR_fam"/>
</dbReference>
<dbReference type="SUPFAM" id="SSF51735">
    <property type="entry name" value="NAD(P)-binding Rossmann-fold domains"/>
    <property type="match status" value="1"/>
</dbReference>
<keyword evidence="2" id="KW-0521">NADP</keyword>